<reference evidence="3 4" key="1">
    <citation type="submission" date="2019-08" db="EMBL/GenBank/DDBJ databases">
        <title>In-depth cultivation of the pig gut microbiome towards novel bacterial diversity and tailored functional studies.</title>
        <authorList>
            <person name="Wylensek D."/>
            <person name="Hitch T.C.A."/>
            <person name="Clavel T."/>
        </authorList>
    </citation>
    <scope>NUCLEOTIDE SEQUENCE [LARGE SCALE GENOMIC DNA]</scope>
    <source>
        <strain evidence="3 4">Oil+RF-744-WCA-WT-11</strain>
    </source>
</reference>
<evidence type="ECO:0000313" key="3">
    <source>
        <dbReference type="EMBL" id="MSS15573.1"/>
    </source>
</evidence>
<evidence type="ECO:0000313" key="4">
    <source>
        <dbReference type="Proteomes" id="UP000481852"/>
    </source>
</evidence>
<dbReference type="InterPro" id="IPR056906">
    <property type="entry name" value="ORF2/G2P_dom"/>
</dbReference>
<feature type="compositionally biased region" description="Basic and acidic residues" evidence="1">
    <location>
        <begin position="39"/>
        <end position="51"/>
    </location>
</feature>
<accession>A0A6L5X826</accession>
<keyword evidence="4" id="KW-1185">Reference proteome</keyword>
<dbReference type="Pfam" id="PF23343">
    <property type="entry name" value="REP_ORF2-G2P"/>
    <property type="match status" value="1"/>
</dbReference>
<dbReference type="EMBL" id="VULZ01000013">
    <property type="protein sequence ID" value="MSS15573.1"/>
    <property type="molecule type" value="Genomic_DNA"/>
</dbReference>
<proteinExistence type="predicted"/>
<feature type="region of interest" description="Disordered" evidence="1">
    <location>
        <begin position="26"/>
        <end position="51"/>
    </location>
</feature>
<protein>
    <recommendedName>
        <fullName evidence="2">Replication-associated protein ORF2/G2P domain-containing protein</fullName>
    </recommendedName>
</protein>
<name>A0A6L5X826_9FIRM</name>
<sequence length="260" mass="30726">MAVRRKTYAFRKNAIVEVEEFHDGNYGKPGVRRKQRNSPTREDKLRANAREKAKRCRHRLLEYFTPGDVIATWTYRQDERPEDMAAALKDFQKAIRKVKAEYKRQGRELFWIRNIEQGTRGAWHIHIIVNEIGNTMSILQNAWPHGGTWADRIGKCSRYCPDFSQLADYLTKDEHSLEKRKDGSMAKPRLQQASYSTSRNMPLRQPKVDRLIRWKPEVKPKKGYRILQIFTGVNPMTGFMYRRYSMIREGEDDGRYPDLD</sequence>
<feature type="region of interest" description="Disordered" evidence="1">
    <location>
        <begin position="177"/>
        <end position="199"/>
    </location>
</feature>
<dbReference type="Proteomes" id="UP000481852">
    <property type="component" value="Unassembled WGS sequence"/>
</dbReference>
<dbReference type="AlphaFoldDB" id="A0A6L5X826"/>
<gene>
    <name evidence="3" type="ORF">FYJ35_11095</name>
</gene>
<comment type="caution">
    <text evidence="3">The sequence shown here is derived from an EMBL/GenBank/DDBJ whole genome shotgun (WGS) entry which is preliminary data.</text>
</comment>
<evidence type="ECO:0000259" key="2">
    <source>
        <dbReference type="Pfam" id="PF23343"/>
    </source>
</evidence>
<feature type="domain" description="Replication-associated protein ORF2/G2P" evidence="2">
    <location>
        <begin position="69"/>
        <end position="173"/>
    </location>
</feature>
<evidence type="ECO:0000256" key="1">
    <source>
        <dbReference type="SAM" id="MobiDB-lite"/>
    </source>
</evidence>
<dbReference type="RefSeq" id="WP_154526566.1">
    <property type="nucleotide sequence ID" value="NZ_VULZ01000013.1"/>
</dbReference>
<organism evidence="3 4">
    <name type="scientific">Porcincola intestinalis</name>
    <dbReference type="NCBI Taxonomy" id="2606632"/>
    <lineage>
        <taxon>Bacteria</taxon>
        <taxon>Bacillati</taxon>
        <taxon>Bacillota</taxon>
        <taxon>Clostridia</taxon>
        <taxon>Lachnospirales</taxon>
        <taxon>Lachnospiraceae</taxon>
        <taxon>Porcincola</taxon>
    </lineage>
</organism>